<reference evidence="2" key="1">
    <citation type="journal article" date="2019" name="Int. J. Syst. Evol. Microbiol.">
        <title>The Global Catalogue of Microorganisms (GCM) 10K type strain sequencing project: providing services to taxonomists for standard genome sequencing and annotation.</title>
        <authorList>
            <consortium name="The Broad Institute Genomics Platform"/>
            <consortium name="The Broad Institute Genome Sequencing Center for Infectious Disease"/>
            <person name="Wu L."/>
            <person name="Ma J."/>
        </authorList>
    </citation>
    <scope>NUCLEOTIDE SEQUENCE [LARGE SCALE GENOMIC DNA]</scope>
    <source>
        <strain evidence="2">CCM 7282</strain>
    </source>
</reference>
<evidence type="ECO:0000313" key="1">
    <source>
        <dbReference type="EMBL" id="GGC98850.1"/>
    </source>
</evidence>
<protein>
    <submittedName>
        <fullName evidence="1">Topology modulation protein</fullName>
    </submittedName>
</protein>
<comment type="caution">
    <text evidence="1">The sequence shown here is derived from an EMBL/GenBank/DDBJ whole genome shotgun (WGS) entry which is preliminary data.</text>
</comment>
<name>A0ABQ1PLC2_9BACI</name>
<accession>A0ABQ1PLC2</accession>
<organism evidence="1 2">
    <name type="scientific">Thalassobacillus devorans</name>
    <dbReference type="NCBI Taxonomy" id="279813"/>
    <lineage>
        <taxon>Bacteria</taxon>
        <taxon>Bacillati</taxon>
        <taxon>Bacillota</taxon>
        <taxon>Bacilli</taxon>
        <taxon>Bacillales</taxon>
        <taxon>Bacillaceae</taxon>
        <taxon>Thalassobacillus</taxon>
    </lineage>
</organism>
<sequence>MKRIMVIGVSAGAGKSTFATELGEILRIDVYHLDALYWRPHWIEAPFEEFEEAQREIAERQTWIIEGNYSKTFGVREYRADTIIYLELPRYVCVYRALKRWVMNLGKTRPDMGAGCKEKMEWKFLKYIVTTYKDRRRKMYKRFKLWNASGKEVIVLKSKQEIRSYLQDLKAKQNQLNKQLS</sequence>
<proteinExistence type="predicted"/>
<dbReference type="InterPro" id="IPR027417">
    <property type="entry name" value="P-loop_NTPase"/>
</dbReference>
<dbReference type="SUPFAM" id="SSF52540">
    <property type="entry name" value="P-loop containing nucleoside triphosphate hydrolases"/>
    <property type="match status" value="1"/>
</dbReference>
<evidence type="ECO:0000313" key="2">
    <source>
        <dbReference type="Proteomes" id="UP000619534"/>
    </source>
</evidence>
<dbReference type="PANTHER" id="PTHR37816:SF3">
    <property type="entry name" value="MODULATES DNA TOPOLOGY"/>
    <property type="match status" value="1"/>
</dbReference>
<dbReference type="Proteomes" id="UP000619534">
    <property type="component" value="Unassembled WGS sequence"/>
</dbReference>
<keyword evidence="2" id="KW-1185">Reference proteome</keyword>
<dbReference type="Gene3D" id="3.40.50.300">
    <property type="entry name" value="P-loop containing nucleotide triphosphate hydrolases"/>
    <property type="match status" value="1"/>
</dbReference>
<gene>
    <name evidence="1" type="primary">flaR</name>
    <name evidence="1" type="ORF">GCM10007216_32050</name>
</gene>
<dbReference type="InterPro" id="IPR052922">
    <property type="entry name" value="Cytidylate_Kinase-2"/>
</dbReference>
<dbReference type="EMBL" id="BMCJ01000006">
    <property type="protein sequence ID" value="GGC98850.1"/>
    <property type="molecule type" value="Genomic_DNA"/>
</dbReference>
<dbReference type="PANTHER" id="PTHR37816">
    <property type="entry name" value="YALI0E33011P"/>
    <property type="match status" value="1"/>
</dbReference>
<dbReference type="RefSeq" id="WP_062439981.1">
    <property type="nucleotide sequence ID" value="NZ_BMCJ01000006.1"/>
</dbReference>